<dbReference type="InterPro" id="IPR000073">
    <property type="entry name" value="AB_hydrolase_1"/>
</dbReference>
<dbReference type="GO" id="GO:0016787">
    <property type="term" value="F:hydrolase activity"/>
    <property type="evidence" value="ECO:0007669"/>
    <property type="project" value="UniProtKB-KW"/>
</dbReference>
<dbReference type="EMBL" id="JBHSBA010000015">
    <property type="protein sequence ID" value="MFC4127932.1"/>
    <property type="molecule type" value="Genomic_DNA"/>
</dbReference>
<dbReference type="PANTHER" id="PTHR36837:SF4">
    <property type="entry name" value="BLR0908 PROTEIN"/>
    <property type="match status" value="1"/>
</dbReference>
<reference evidence="3" key="1">
    <citation type="journal article" date="2019" name="Int. J. Syst. Evol. Microbiol.">
        <title>The Global Catalogue of Microorganisms (GCM) 10K type strain sequencing project: providing services to taxonomists for standard genome sequencing and annotation.</title>
        <authorList>
            <consortium name="The Broad Institute Genomics Platform"/>
            <consortium name="The Broad Institute Genome Sequencing Center for Infectious Disease"/>
            <person name="Wu L."/>
            <person name="Ma J."/>
        </authorList>
    </citation>
    <scope>NUCLEOTIDE SEQUENCE [LARGE SCALE GENOMIC DNA]</scope>
    <source>
        <strain evidence="3">CGMCC 4.7204</strain>
    </source>
</reference>
<protein>
    <submittedName>
        <fullName evidence="2">Alpha/beta fold hydrolase</fullName>
    </submittedName>
</protein>
<evidence type="ECO:0000313" key="3">
    <source>
        <dbReference type="Proteomes" id="UP001595767"/>
    </source>
</evidence>
<dbReference type="SUPFAM" id="SSF53474">
    <property type="entry name" value="alpha/beta-Hydrolases"/>
    <property type="match status" value="1"/>
</dbReference>
<dbReference type="Pfam" id="PF00561">
    <property type="entry name" value="Abhydrolase_1"/>
    <property type="match status" value="1"/>
</dbReference>
<dbReference type="PANTHER" id="PTHR36837">
    <property type="entry name" value="POLY(3-HYDROXYALKANOATE) POLYMERASE SUBUNIT PHAC"/>
    <property type="match status" value="1"/>
</dbReference>
<dbReference type="Proteomes" id="UP001595767">
    <property type="component" value="Unassembled WGS sequence"/>
</dbReference>
<keyword evidence="3" id="KW-1185">Reference proteome</keyword>
<sequence>MSSWEVAMRNIGALFGEGMEPRVPTPSEVVYSAPHRTLRRYRRSGPGTGNPILLVPPLAVTISCYDLRPGQSLVEFLLRLGREVYVIDYGEITYADRHLGFEEWVDDIVPTAIRTVSAAQRQADVDVIGWSFGGTISLLTAAADAGLPIASVTAVGTPFDQRRNGALAVAHAIARRTPSTLVTAPIRAAGGVPKHAVRLGFRAQALTRELGKPWYIARHATDTEALSRMQAVDRFMDQMPGYPGRFYRQVYQQLIARNEMWTGTVHLHPNRAIELAKVAVPVLLIGGRHDSFAAAASVASGTDVLTGTSARYTEVDGSHLGIIAGPGARTAGWAAIRDFLTGRDAQAPCGSFP</sequence>
<feature type="domain" description="AB hydrolase-1" evidence="1">
    <location>
        <begin position="73"/>
        <end position="325"/>
    </location>
</feature>
<gene>
    <name evidence="2" type="ORF">ACFOW8_23685</name>
</gene>
<comment type="caution">
    <text evidence="2">The sequence shown here is derived from an EMBL/GenBank/DDBJ whole genome shotgun (WGS) entry which is preliminary data.</text>
</comment>
<proteinExistence type="predicted"/>
<name>A0ABV8LC64_9NOCA</name>
<dbReference type="InterPro" id="IPR051321">
    <property type="entry name" value="PHA/PHB_synthase"/>
</dbReference>
<organism evidence="2 3">
    <name type="scientific">Nocardia rhizosphaerae</name>
    <dbReference type="NCBI Taxonomy" id="1691571"/>
    <lineage>
        <taxon>Bacteria</taxon>
        <taxon>Bacillati</taxon>
        <taxon>Actinomycetota</taxon>
        <taxon>Actinomycetes</taxon>
        <taxon>Mycobacteriales</taxon>
        <taxon>Nocardiaceae</taxon>
        <taxon>Nocardia</taxon>
    </lineage>
</organism>
<evidence type="ECO:0000259" key="1">
    <source>
        <dbReference type="Pfam" id="PF00561"/>
    </source>
</evidence>
<evidence type="ECO:0000313" key="2">
    <source>
        <dbReference type="EMBL" id="MFC4127932.1"/>
    </source>
</evidence>
<dbReference type="Gene3D" id="3.40.50.1820">
    <property type="entry name" value="alpha/beta hydrolase"/>
    <property type="match status" value="1"/>
</dbReference>
<keyword evidence="2" id="KW-0378">Hydrolase</keyword>
<dbReference type="RefSeq" id="WP_378553653.1">
    <property type="nucleotide sequence ID" value="NZ_JBHSBA010000015.1"/>
</dbReference>
<accession>A0ABV8LC64</accession>
<dbReference type="InterPro" id="IPR029058">
    <property type="entry name" value="AB_hydrolase_fold"/>
</dbReference>